<evidence type="ECO:0000313" key="1">
    <source>
        <dbReference type="EMBL" id="GFQ90514.1"/>
    </source>
</evidence>
<protein>
    <submittedName>
        <fullName evidence="1">Uncharacterized protein</fullName>
    </submittedName>
</protein>
<sequence>MCSNPENMAAIRGPCQYPLGTPEVECGSQSLPGHQTLSRFDWVKLRLAPHELHHGNIKGTLGNVDEIIFQNLHILRCQRILRRLFSA</sequence>
<evidence type="ECO:0000313" key="2">
    <source>
        <dbReference type="Proteomes" id="UP000887116"/>
    </source>
</evidence>
<keyword evidence="2" id="KW-1185">Reference proteome</keyword>
<dbReference type="EMBL" id="BMAO01003841">
    <property type="protein sequence ID" value="GFQ90514.1"/>
    <property type="molecule type" value="Genomic_DNA"/>
</dbReference>
<dbReference type="Proteomes" id="UP000887116">
    <property type="component" value="Unassembled WGS sequence"/>
</dbReference>
<gene>
    <name evidence="1" type="ORF">TNCT_375671</name>
</gene>
<name>A0A8X6KZ09_TRICU</name>
<accession>A0A8X6KZ09</accession>
<reference evidence="1" key="1">
    <citation type="submission" date="2020-07" db="EMBL/GenBank/DDBJ databases">
        <title>Multicomponent nature underlies the extraordinary mechanical properties of spider dragline silk.</title>
        <authorList>
            <person name="Kono N."/>
            <person name="Nakamura H."/>
            <person name="Mori M."/>
            <person name="Yoshida Y."/>
            <person name="Ohtoshi R."/>
            <person name="Malay A.D."/>
            <person name="Moran D.A.P."/>
            <person name="Tomita M."/>
            <person name="Numata K."/>
            <person name="Arakawa K."/>
        </authorList>
    </citation>
    <scope>NUCLEOTIDE SEQUENCE</scope>
</reference>
<comment type="caution">
    <text evidence="1">The sequence shown here is derived from an EMBL/GenBank/DDBJ whole genome shotgun (WGS) entry which is preliminary data.</text>
</comment>
<dbReference type="AlphaFoldDB" id="A0A8X6KZ09"/>
<organism evidence="1 2">
    <name type="scientific">Trichonephila clavata</name>
    <name type="common">Joro spider</name>
    <name type="synonym">Nephila clavata</name>
    <dbReference type="NCBI Taxonomy" id="2740835"/>
    <lineage>
        <taxon>Eukaryota</taxon>
        <taxon>Metazoa</taxon>
        <taxon>Ecdysozoa</taxon>
        <taxon>Arthropoda</taxon>
        <taxon>Chelicerata</taxon>
        <taxon>Arachnida</taxon>
        <taxon>Araneae</taxon>
        <taxon>Araneomorphae</taxon>
        <taxon>Entelegynae</taxon>
        <taxon>Araneoidea</taxon>
        <taxon>Nephilidae</taxon>
        <taxon>Trichonephila</taxon>
    </lineage>
</organism>
<proteinExistence type="predicted"/>